<reference evidence="2" key="1">
    <citation type="journal article" date="2019" name="Int. J. Syst. Evol. Microbiol.">
        <title>The Global Catalogue of Microorganisms (GCM) 10K type strain sequencing project: providing services to taxonomists for standard genome sequencing and annotation.</title>
        <authorList>
            <consortium name="The Broad Institute Genomics Platform"/>
            <consortium name="The Broad Institute Genome Sequencing Center for Infectious Disease"/>
            <person name="Wu L."/>
            <person name="Ma J."/>
        </authorList>
    </citation>
    <scope>NUCLEOTIDE SEQUENCE [LARGE SCALE GENOMIC DNA]</scope>
    <source>
        <strain evidence="2">CCUG 62114</strain>
    </source>
</reference>
<dbReference type="Proteomes" id="UP001596997">
    <property type="component" value="Unassembled WGS sequence"/>
</dbReference>
<gene>
    <name evidence="1" type="ORF">ACFQ1O_06470</name>
</gene>
<dbReference type="RefSeq" id="WP_377714554.1">
    <property type="nucleotide sequence ID" value="NZ_JBHTJM010000006.1"/>
</dbReference>
<proteinExistence type="predicted"/>
<name>A0ABW3I228_9FLAO</name>
<protein>
    <submittedName>
        <fullName evidence="1">Uncharacterized protein</fullName>
    </submittedName>
</protein>
<sequence length="62" mass="7547">MSVFRNNERKYGSANRRFKHEVLKESGAKQFPLYGLDFLIRFLSRIAEHITNTYKYRYRISE</sequence>
<organism evidence="1 2">
    <name type="scientific">Pseudofulvibacter geojedonensis</name>
    <dbReference type="NCBI Taxonomy" id="1123758"/>
    <lineage>
        <taxon>Bacteria</taxon>
        <taxon>Pseudomonadati</taxon>
        <taxon>Bacteroidota</taxon>
        <taxon>Flavobacteriia</taxon>
        <taxon>Flavobacteriales</taxon>
        <taxon>Flavobacteriaceae</taxon>
        <taxon>Pseudofulvibacter</taxon>
    </lineage>
</organism>
<comment type="caution">
    <text evidence="1">The sequence shown here is derived from an EMBL/GenBank/DDBJ whole genome shotgun (WGS) entry which is preliminary data.</text>
</comment>
<evidence type="ECO:0000313" key="2">
    <source>
        <dbReference type="Proteomes" id="UP001596997"/>
    </source>
</evidence>
<dbReference type="EMBL" id="JBHTJM010000006">
    <property type="protein sequence ID" value="MFD0963642.1"/>
    <property type="molecule type" value="Genomic_DNA"/>
</dbReference>
<keyword evidence="2" id="KW-1185">Reference proteome</keyword>
<accession>A0ABW3I228</accession>
<evidence type="ECO:0000313" key="1">
    <source>
        <dbReference type="EMBL" id="MFD0963642.1"/>
    </source>
</evidence>